<dbReference type="GO" id="GO:0043190">
    <property type="term" value="C:ATP-binding cassette (ABC) transporter complex"/>
    <property type="evidence" value="ECO:0007669"/>
    <property type="project" value="InterPro"/>
</dbReference>
<dbReference type="GO" id="GO:0006865">
    <property type="term" value="P:amino acid transport"/>
    <property type="evidence" value="ECO:0007669"/>
    <property type="project" value="UniProtKB-KW"/>
</dbReference>
<evidence type="ECO:0000256" key="8">
    <source>
        <dbReference type="RuleBase" id="RU363032"/>
    </source>
</evidence>
<name>A0A1Y5PMJ8_9MYCO</name>
<feature type="transmembrane region" description="Helical" evidence="8">
    <location>
        <begin position="461"/>
        <end position="479"/>
    </location>
</feature>
<reference evidence="10" key="1">
    <citation type="submission" date="2016-03" db="EMBL/GenBank/DDBJ databases">
        <authorList>
            <person name="Ploux O."/>
        </authorList>
    </citation>
    <scope>NUCLEOTIDE SEQUENCE</scope>
    <source>
        <strain evidence="10">UC10</strain>
    </source>
</reference>
<gene>
    <name evidence="10" type="ORF">MHPYR_60108</name>
</gene>
<dbReference type="Pfam" id="PF00497">
    <property type="entry name" value="SBP_bac_3"/>
    <property type="match status" value="1"/>
</dbReference>
<dbReference type="InterPro" id="IPR001320">
    <property type="entry name" value="Iontro_rcpt_C"/>
</dbReference>
<dbReference type="CDD" id="cd13619">
    <property type="entry name" value="PBP2_GlnP"/>
    <property type="match status" value="1"/>
</dbReference>
<dbReference type="SMART" id="SM00079">
    <property type="entry name" value="PBPe"/>
    <property type="match status" value="1"/>
</dbReference>
<evidence type="ECO:0000256" key="6">
    <source>
        <dbReference type="ARBA" id="ARBA00022989"/>
    </source>
</evidence>
<accession>A0A1Y5PMJ8</accession>
<dbReference type="SUPFAM" id="SSF161098">
    <property type="entry name" value="MetI-like"/>
    <property type="match status" value="1"/>
</dbReference>
<keyword evidence="5" id="KW-0029">Amino-acid transport</keyword>
<keyword evidence="3" id="KW-1003">Cell membrane</keyword>
<dbReference type="InterPro" id="IPR000515">
    <property type="entry name" value="MetI-like"/>
</dbReference>
<evidence type="ECO:0000259" key="9">
    <source>
        <dbReference type="PROSITE" id="PS50928"/>
    </source>
</evidence>
<keyword evidence="6 8" id="KW-1133">Transmembrane helix</keyword>
<dbReference type="GO" id="GO:0015276">
    <property type="term" value="F:ligand-gated monoatomic ion channel activity"/>
    <property type="evidence" value="ECO:0007669"/>
    <property type="project" value="InterPro"/>
</dbReference>
<dbReference type="EMBL" id="FLQS01000056">
    <property type="protein sequence ID" value="SBS78620.1"/>
    <property type="molecule type" value="Genomic_DNA"/>
</dbReference>
<comment type="subcellular location">
    <subcellularLocation>
        <location evidence="1 8">Cell membrane</location>
        <topology evidence="1 8">Multi-pass membrane protein</topology>
    </subcellularLocation>
</comment>
<feature type="domain" description="ABC transmembrane type-1" evidence="9">
    <location>
        <begin position="291"/>
        <end position="480"/>
    </location>
</feature>
<evidence type="ECO:0000256" key="7">
    <source>
        <dbReference type="ARBA" id="ARBA00023136"/>
    </source>
</evidence>
<dbReference type="InterPro" id="IPR043429">
    <property type="entry name" value="ArtM/GltK/GlnP/TcyL/YhdX-like"/>
</dbReference>
<dbReference type="Gene3D" id="1.10.3720.10">
    <property type="entry name" value="MetI-like"/>
    <property type="match status" value="1"/>
</dbReference>
<evidence type="ECO:0000256" key="2">
    <source>
        <dbReference type="ARBA" id="ARBA00022448"/>
    </source>
</evidence>
<evidence type="ECO:0000256" key="4">
    <source>
        <dbReference type="ARBA" id="ARBA00022692"/>
    </source>
</evidence>
<dbReference type="PANTHER" id="PTHR30614">
    <property type="entry name" value="MEMBRANE COMPONENT OF AMINO ACID ABC TRANSPORTER"/>
    <property type="match status" value="1"/>
</dbReference>
<proteinExistence type="inferred from homology"/>
<evidence type="ECO:0000256" key="1">
    <source>
        <dbReference type="ARBA" id="ARBA00004651"/>
    </source>
</evidence>
<dbReference type="Gene3D" id="3.40.190.10">
    <property type="entry name" value="Periplasmic binding protein-like II"/>
    <property type="match status" value="2"/>
</dbReference>
<evidence type="ECO:0000313" key="10">
    <source>
        <dbReference type="EMBL" id="SBS78620.1"/>
    </source>
</evidence>
<dbReference type="AlphaFoldDB" id="A0A1Y5PMJ8"/>
<evidence type="ECO:0000256" key="3">
    <source>
        <dbReference type="ARBA" id="ARBA00022475"/>
    </source>
</evidence>
<dbReference type="InterPro" id="IPR001638">
    <property type="entry name" value="Solute-binding_3/MltF_N"/>
</dbReference>
<organism evidence="10">
    <name type="scientific">uncultured Mycobacterium sp</name>
    <dbReference type="NCBI Taxonomy" id="171292"/>
    <lineage>
        <taxon>Bacteria</taxon>
        <taxon>Bacillati</taxon>
        <taxon>Actinomycetota</taxon>
        <taxon>Actinomycetes</taxon>
        <taxon>Mycobacteriales</taxon>
        <taxon>Mycobacteriaceae</taxon>
        <taxon>Mycobacterium</taxon>
        <taxon>environmental samples</taxon>
    </lineage>
</organism>
<keyword evidence="2 8" id="KW-0813">Transport</keyword>
<dbReference type="InterPro" id="IPR010065">
    <property type="entry name" value="AA_ABC_transptr_permease_3TM"/>
</dbReference>
<dbReference type="PROSITE" id="PS50928">
    <property type="entry name" value="ABC_TM1"/>
    <property type="match status" value="1"/>
</dbReference>
<comment type="similarity">
    <text evidence="8">Belongs to the binding-protein-dependent transport system permease family.</text>
</comment>
<dbReference type="CDD" id="cd06261">
    <property type="entry name" value="TM_PBP2"/>
    <property type="match status" value="1"/>
</dbReference>
<dbReference type="FunFam" id="1.10.3720.10:FF:000033">
    <property type="entry name" value="Polar amino acid ABC transporter permease"/>
    <property type="match status" value="1"/>
</dbReference>
<dbReference type="PANTHER" id="PTHR30614:SF46">
    <property type="entry name" value="ABC TRANSPORTER MEMBRANE SPANNING PERMEASE-GLUTAMINE TRANSPORT"/>
    <property type="match status" value="1"/>
</dbReference>
<keyword evidence="7 8" id="KW-0472">Membrane</keyword>
<protein>
    <submittedName>
        <fullName evidence="10">Polar amino acid ABC transporter, inner membrane subunit</fullName>
    </submittedName>
</protein>
<dbReference type="InterPro" id="IPR035906">
    <property type="entry name" value="MetI-like_sf"/>
</dbReference>
<dbReference type="SUPFAM" id="SSF53850">
    <property type="entry name" value="Periplasmic binding protein-like II"/>
    <property type="match status" value="1"/>
</dbReference>
<dbReference type="NCBIfam" id="TIGR01726">
    <property type="entry name" value="HEQRo_perm_3TM"/>
    <property type="match status" value="1"/>
</dbReference>
<feature type="transmembrane region" description="Helical" evidence="8">
    <location>
        <begin position="295"/>
        <end position="317"/>
    </location>
</feature>
<evidence type="ECO:0000256" key="5">
    <source>
        <dbReference type="ARBA" id="ARBA00022970"/>
    </source>
</evidence>
<dbReference type="SMART" id="SM00062">
    <property type="entry name" value="PBPb"/>
    <property type="match status" value="1"/>
</dbReference>
<sequence>MPTRWLRRISRRGTSRAAATVVLTALVTVFAAGVFAPARASADGETYLVATDTTFAPFEFQDKQGNFVGIDMDLIRAIAADQKFTVDIKPLGFDAALQAVQANQVDGVIAGMSITDKRKQVFDFSEPYFESGIQMAVLKTNDDIKSYEDLRGKRVAVKNGTQGATFANSIKDKYGFQVVSFADSSSMFDEVKTGNSQAAFEDYPVLLYNIAQGSGFKTVGPKEEPTGYGFAVNKGRNADLLSKFNAGLNNLKKSGRYDEIVNTYLSEKASTDDTSYLGLIKSTYPLLLAGLKMTIFLTVISIFFALILGVIFGLARVSRSIWLRAIGTTFVDIFRGTPLLVQAFFIYFGIPTALDFQMSALTAGVITLSLNAGAYMTEIVRGGIQSVDKGQMEAARSLGIGYLPTMRKVILPQAIRTMIPSYINQFVITLKDTSILSVIGIAELTQTGRIIIAGNYKSFEMWLIIGIIYFIVIMALTKLSDRLEKRIAK</sequence>
<dbReference type="Pfam" id="PF00528">
    <property type="entry name" value="BPD_transp_1"/>
    <property type="match status" value="1"/>
</dbReference>
<keyword evidence="4 8" id="KW-0812">Transmembrane</keyword>